<dbReference type="GO" id="GO:0010206">
    <property type="term" value="P:photosystem II repair"/>
    <property type="evidence" value="ECO:0007669"/>
    <property type="project" value="UniProtKB-UniRule"/>
</dbReference>
<comment type="function">
    <text evidence="1">Plays a role in the repair and/or biogenesis of the calcium-manganese-oxide cluster on the lumenal face of the thylakoid membrane. Its presence in a photosystem II (PSII) preparation prevents binding of some small extrinsic subunits and thus assembly of calcium-manganese-oxide cluster.</text>
</comment>
<keyword evidence="4" id="KW-1185">Reference proteome</keyword>
<feature type="chain" id="PRO_5035425355" description="Photosystem II lipoprotein Psb27" evidence="2">
    <location>
        <begin position="27"/>
        <end position="133"/>
    </location>
</feature>
<protein>
    <recommendedName>
        <fullName evidence="1">Photosystem II lipoprotein Psb27</fullName>
    </recommendedName>
    <alternativeName>
        <fullName evidence="1">Photosystem II 11 kDa protein</fullName>
    </alternativeName>
</protein>
<comment type="similarity">
    <text evidence="1">Belongs to the Psb27 family.</text>
</comment>
<keyword evidence="1" id="KW-0564">Palmitate</keyword>
<dbReference type="Gene3D" id="1.20.58.810">
    <property type="entry name" value="Photosystem II Pbs27"/>
    <property type="match status" value="1"/>
</dbReference>
<evidence type="ECO:0000313" key="4">
    <source>
        <dbReference type="Proteomes" id="UP000607397"/>
    </source>
</evidence>
<comment type="subcellular location">
    <subcellularLocation>
        <location evidence="1">Cellular thylakoid membrane</location>
        <topology evidence="1">Lipid-anchor</topology>
        <orientation evidence="1">Lumenal side</orientation>
    </subcellularLocation>
    <text evidence="1">Associated with PSII on the lumenal side of the thylakoid membrane.</text>
</comment>
<dbReference type="AlphaFoldDB" id="A0A8K2A256"/>
<name>A0A8K2A256_9CYAN</name>
<dbReference type="Pfam" id="PF13326">
    <property type="entry name" value="PSII_Pbs27"/>
    <property type="match status" value="1"/>
</dbReference>
<dbReference type="HAMAP" id="MF_01481">
    <property type="entry name" value="PSII_Psb27"/>
    <property type="match status" value="1"/>
</dbReference>
<accession>A0A8K2A256</accession>
<comment type="subunit">
    <text evidence="1">Monomer. Forms a complex with a monomeric, partially assembled PSII. This is probably the complex in which D1 is assembled and/or replaced.</text>
</comment>
<dbReference type="Proteomes" id="UP000607397">
    <property type="component" value="Unassembled WGS sequence"/>
</dbReference>
<reference evidence="3" key="1">
    <citation type="submission" date="2019-12" db="EMBL/GenBank/DDBJ databases">
        <title>High-Quality draft genome sequences of three cyanobacteria isolated from the limestone walls of the Old Cathedral of Coimbra.</title>
        <authorList>
            <person name="Tiago I."/>
            <person name="Soares F."/>
            <person name="Portugal A."/>
        </authorList>
    </citation>
    <scope>NUCLEOTIDE SEQUENCE [LARGE SCALE GENOMIC DNA]</scope>
    <source>
        <strain evidence="3">C</strain>
    </source>
</reference>
<evidence type="ECO:0000256" key="1">
    <source>
        <dbReference type="HAMAP-Rule" id="MF_01481"/>
    </source>
</evidence>
<dbReference type="InterPro" id="IPR025585">
    <property type="entry name" value="PSII_Psb27"/>
</dbReference>
<dbReference type="GO" id="GO:0031676">
    <property type="term" value="C:plasma membrane-derived thylakoid membrane"/>
    <property type="evidence" value="ECO:0007669"/>
    <property type="project" value="UniProtKB-SubCell"/>
</dbReference>
<sequence>MKRLFSRLLSLVLVVAVFLVGCSSNPASLTGNYRQDTLALIDSLRTAIELPEGTSDKSLAQSDARTKINDFISRYRRDNTYSGLGSFSTMTTALNGLAGHYASYPNRPVPEKLKSRLEQQFKQVESSLNRESA</sequence>
<feature type="signal peptide" evidence="2">
    <location>
        <begin position="1"/>
        <end position="26"/>
    </location>
</feature>
<dbReference type="PANTHER" id="PTHR34041:SF1">
    <property type="entry name" value="PHOTOSYSTEM II REPAIR PROTEIN PSB27-H1, CHLOROPLASTIC"/>
    <property type="match status" value="1"/>
</dbReference>
<dbReference type="RefSeq" id="WP_161826613.1">
    <property type="nucleotide sequence ID" value="NZ_WVIC01000041.1"/>
</dbReference>
<keyword evidence="1 2" id="KW-0732">Signal</keyword>
<dbReference type="GO" id="GO:0009523">
    <property type="term" value="C:photosystem II"/>
    <property type="evidence" value="ECO:0007669"/>
    <property type="project" value="InterPro"/>
</dbReference>
<comment type="caution">
    <text evidence="3">The sequence shown here is derived from an EMBL/GenBank/DDBJ whole genome shotgun (WGS) entry which is preliminary data.</text>
</comment>
<dbReference type="InterPro" id="IPR017488">
    <property type="entry name" value="PSII_Psb27_cyano_bac"/>
</dbReference>
<evidence type="ECO:0000256" key="2">
    <source>
        <dbReference type="SAM" id="SignalP"/>
    </source>
</evidence>
<dbReference type="PANTHER" id="PTHR34041">
    <property type="entry name" value="PHOTOSYSTEM II REPAIR PROTEIN PSB27-H1, CHLOROPLASTIC"/>
    <property type="match status" value="1"/>
</dbReference>
<dbReference type="EMBL" id="WVIC01000041">
    <property type="protein sequence ID" value="NCJ08137.1"/>
    <property type="molecule type" value="Genomic_DNA"/>
</dbReference>
<dbReference type="InterPro" id="IPR038450">
    <property type="entry name" value="PSII_Psb27_sf"/>
</dbReference>
<organism evidence="3 4">
    <name type="scientific">Petrachloros mirabilis ULC683</name>
    <dbReference type="NCBI Taxonomy" id="2781853"/>
    <lineage>
        <taxon>Bacteria</taxon>
        <taxon>Bacillati</taxon>
        <taxon>Cyanobacteriota</taxon>
        <taxon>Cyanophyceae</taxon>
        <taxon>Synechococcales</taxon>
        <taxon>Petrachlorosaceae</taxon>
        <taxon>Petrachloros</taxon>
        <taxon>Petrachloros mirabilis</taxon>
    </lineage>
</organism>
<dbReference type="NCBIfam" id="TIGR03044">
    <property type="entry name" value="PS_II_psb27"/>
    <property type="match status" value="1"/>
</dbReference>
<evidence type="ECO:0000313" key="3">
    <source>
        <dbReference type="EMBL" id="NCJ08137.1"/>
    </source>
</evidence>
<dbReference type="GO" id="GO:0010207">
    <property type="term" value="P:photosystem II assembly"/>
    <property type="evidence" value="ECO:0007669"/>
    <property type="project" value="UniProtKB-UniRule"/>
</dbReference>
<keyword evidence="1" id="KW-0472">Membrane</keyword>
<dbReference type="PROSITE" id="PS51257">
    <property type="entry name" value="PROKAR_LIPOPROTEIN"/>
    <property type="match status" value="1"/>
</dbReference>
<gene>
    <name evidence="1 3" type="primary">psb27</name>
    <name evidence="3" type="ORF">GS597_16810</name>
</gene>
<keyword evidence="1" id="KW-0793">Thylakoid</keyword>
<proteinExistence type="inferred from homology"/>
<keyword evidence="1" id="KW-0449">Lipoprotein</keyword>
<dbReference type="GO" id="GO:0031977">
    <property type="term" value="C:thylakoid lumen"/>
    <property type="evidence" value="ECO:0007669"/>
    <property type="project" value="UniProtKB-UniRule"/>
</dbReference>